<dbReference type="Gene3D" id="1.10.443.10">
    <property type="entry name" value="Intergrase catalytic core"/>
    <property type="match status" value="1"/>
</dbReference>
<dbReference type="GO" id="GO:0015074">
    <property type="term" value="P:DNA integration"/>
    <property type="evidence" value="ECO:0007669"/>
    <property type="project" value="InterPro"/>
</dbReference>
<dbReference type="InterPro" id="IPR013762">
    <property type="entry name" value="Integrase-like_cat_sf"/>
</dbReference>
<feature type="domain" description="Tyr recombinase" evidence="2">
    <location>
        <begin position="25"/>
        <end position="210"/>
    </location>
</feature>
<accession>A0A5K7ZAE1</accession>
<keyword evidence="1" id="KW-0233">DNA recombination</keyword>
<dbReference type="SUPFAM" id="SSF56349">
    <property type="entry name" value="DNA breaking-rejoining enzymes"/>
    <property type="match status" value="1"/>
</dbReference>
<dbReference type="InterPro" id="IPR011010">
    <property type="entry name" value="DNA_brk_join_enz"/>
</dbReference>
<dbReference type="PANTHER" id="PTHR30349">
    <property type="entry name" value="PHAGE INTEGRASE-RELATED"/>
    <property type="match status" value="1"/>
</dbReference>
<dbReference type="PROSITE" id="PS51898">
    <property type="entry name" value="TYR_RECOMBINASE"/>
    <property type="match status" value="1"/>
</dbReference>
<protein>
    <submittedName>
        <fullName evidence="3">Integrase</fullName>
    </submittedName>
</protein>
<keyword evidence="4" id="KW-1185">Reference proteome</keyword>
<dbReference type="AlphaFoldDB" id="A0A5K7ZAE1"/>
<dbReference type="KEGG" id="dwd:DSCW_45460"/>
<dbReference type="PANTHER" id="PTHR30349:SF82">
    <property type="entry name" value="INTEGRASE_RECOMBINASE YOEC-RELATED"/>
    <property type="match status" value="1"/>
</dbReference>
<gene>
    <name evidence="3" type="ORF">DSCW_45460</name>
</gene>
<dbReference type="GO" id="GO:0006310">
    <property type="term" value="P:DNA recombination"/>
    <property type="evidence" value="ECO:0007669"/>
    <property type="project" value="UniProtKB-KW"/>
</dbReference>
<name>A0A5K7ZAE1_9BACT</name>
<proteinExistence type="predicted"/>
<dbReference type="Proteomes" id="UP000427769">
    <property type="component" value="Chromosome"/>
</dbReference>
<dbReference type="GO" id="GO:0003677">
    <property type="term" value="F:DNA binding"/>
    <property type="evidence" value="ECO:0007669"/>
    <property type="project" value="InterPro"/>
</dbReference>
<dbReference type="EMBL" id="AP021875">
    <property type="protein sequence ID" value="BBO77129.1"/>
    <property type="molecule type" value="Genomic_DNA"/>
</dbReference>
<evidence type="ECO:0000256" key="1">
    <source>
        <dbReference type="ARBA" id="ARBA00023172"/>
    </source>
</evidence>
<sequence length="214" mass="24123">MGRTLLGKAVIHSPTGGHATNNHPKKGERIAVDPIRRIKDIKAISKLTESNARNHLLFVMGINNGLRAGDLVRLKVRDVRYLKPGDSLTIKEGKTGKDNILVVNKTVYKALQLYLETVQPADDDYVFASRKGNSHIQSQAVSKLVKNWCKAINLRGNYGCHTLRKTWGYQQRIQHGVGFEILCKRYNHNSPAITMRYLGIEDREVHDVLMNEIG</sequence>
<dbReference type="CDD" id="cd01192">
    <property type="entry name" value="INT_C_like_3"/>
    <property type="match status" value="1"/>
</dbReference>
<evidence type="ECO:0000313" key="3">
    <source>
        <dbReference type="EMBL" id="BBO77129.1"/>
    </source>
</evidence>
<dbReference type="Pfam" id="PF00589">
    <property type="entry name" value="Phage_integrase"/>
    <property type="match status" value="1"/>
</dbReference>
<evidence type="ECO:0000313" key="4">
    <source>
        <dbReference type="Proteomes" id="UP000427769"/>
    </source>
</evidence>
<organism evidence="3 4">
    <name type="scientific">Desulfosarcina widdelii</name>
    <dbReference type="NCBI Taxonomy" id="947919"/>
    <lineage>
        <taxon>Bacteria</taxon>
        <taxon>Pseudomonadati</taxon>
        <taxon>Thermodesulfobacteriota</taxon>
        <taxon>Desulfobacteria</taxon>
        <taxon>Desulfobacterales</taxon>
        <taxon>Desulfosarcinaceae</taxon>
        <taxon>Desulfosarcina</taxon>
    </lineage>
</organism>
<dbReference type="InterPro" id="IPR050090">
    <property type="entry name" value="Tyrosine_recombinase_XerCD"/>
</dbReference>
<dbReference type="InterPro" id="IPR002104">
    <property type="entry name" value="Integrase_catalytic"/>
</dbReference>
<reference evidence="3 4" key="1">
    <citation type="submission" date="2019-11" db="EMBL/GenBank/DDBJ databases">
        <title>Comparative genomics of hydrocarbon-degrading Desulfosarcina strains.</title>
        <authorList>
            <person name="Watanabe M."/>
            <person name="Kojima H."/>
            <person name="Fukui M."/>
        </authorList>
    </citation>
    <scope>NUCLEOTIDE SEQUENCE [LARGE SCALE GENOMIC DNA]</scope>
    <source>
        <strain evidence="3 4">PP31</strain>
    </source>
</reference>
<evidence type="ECO:0000259" key="2">
    <source>
        <dbReference type="PROSITE" id="PS51898"/>
    </source>
</evidence>